<evidence type="ECO:0000256" key="9">
    <source>
        <dbReference type="ARBA" id="ARBA00023316"/>
    </source>
</evidence>
<dbReference type="STRING" id="29563.SAMN02983006_00396"/>
<reference evidence="14 15" key="1">
    <citation type="submission" date="2016-10" db="EMBL/GenBank/DDBJ databases">
        <authorList>
            <person name="de Groot N.N."/>
        </authorList>
    </citation>
    <scope>NUCLEOTIDE SEQUENCE [LARGE SCALE GENOMIC DNA]</scope>
    <source>
        <strain evidence="14 15">ATCC 51327</strain>
    </source>
</reference>
<name>A0A1I4FJV3_9FIRM</name>
<evidence type="ECO:0000256" key="7">
    <source>
        <dbReference type="ARBA" id="ARBA00022984"/>
    </source>
</evidence>
<feature type="binding site" evidence="12">
    <location>
        <position position="357"/>
    </location>
    <ligand>
        <name>UDP-N-acetyl-alpha-D-glucosamine</name>
        <dbReference type="ChEBI" id="CHEBI:57705"/>
    </ligand>
</feature>
<comment type="caution">
    <text evidence="12">Lacks conserved residue(s) required for the propagation of feature annotation.</text>
</comment>
<keyword evidence="12" id="KW-0670">Pyruvate</keyword>
<keyword evidence="9 12" id="KW-0961">Cell wall biogenesis/degradation</keyword>
<feature type="binding site" evidence="12">
    <location>
        <begin position="53"/>
        <end position="54"/>
    </location>
    <ligand>
        <name>phosphoenolpyruvate</name>
        <dbReference type="ChEBI" id="CHEBI:58702"/>
    </ligand>
</feature>
<dbReference type="FunFam" id="3.65.10.10:FF:000001">
    <property type="entry name" value="UDP-N-acetylglucosamine 1-carboxyvinyltransferase"/>
    <property type="match status" value="1"/>
</dbReference>
<evidence type="ECO:0000256" key="10">
    <source>
        <dbReference type="ARBA" id="ARBA00038367"/>
    </source>
</evidence>
<dbReference type="HAMAP" id="MF_00111">
    <property type="entry name" value="MurA"/>
    <property type="match status" value="1"/>
</dbReference>
<feature type="domain" description="Enolpyruvate transferase" evidence="13">
    <location>
        <begin position="38"/>
        <end position="435"/>
    </location>
</feature>
<dbReference type="InterPro" id="IPR036968">
    <property type="entry name" value="Enolpyruvate_Tfrase_sf"/>
</dbReference>
<keyword evidence="7 12" id="KW-0573">Peptidoglycan synthesis</keyword>
<feature type="binding site" evidence="12">
    <location>
        <position position="335"/>
    </location>
    <ligand>
        <name>UDP-N-acetyl-alpha-D-glucosamine</name>
        <dbReference type="ChEBI" id="CHEBI:57705"/>
    </ligand>
</feature>
<dbReference type="GO" id="GO:0005737">
    <property type="term" value="C:cytoplasm"/>
    <property type="evidence" value="ECO:0007669"/>
    <property type="project" value="UniProtKB-SubCell"/>
</dbReference>
<dbReference type="Gene3D" id="3.65.10.10">
    <property type="entry name" value="Enolpyruvate transferase domain"/>
    <property type="match status" value="2"/>
</dbReference>
<feature type="binding site" evidence="12">
    <location>
        <position position="123"/>
    </location>
    <ligand>
        <name>UDP-N-acetyl-alpha-D-glucosamine</name>
        <dbReference type="ChEBI" id="CHEBI:57705"/>
    </ligand>
</feature>
<gene>
    <name evidence="12" type="primary">murA</name>
    <name evidence="14" type="ORF">SAMN02983006_00396</name>
</gene>
<evidence type="ECO:0000256" key="11">
    <source>
        <dbReference type="ARBA" id="ARBA00047527"/>
    </source>
</evidence>
<comment type="similarity">
    <text evidence="10 12">Belongs to the EPSP synthase family. MurA subfamily.</text>
</comment>
<evidence type="ECO:0000256" key="1">
    <source>
        <dbReference type="ARBA" id="ARBA00004496"/>
    </source>
</evidence>
<dbReference type="EMBL" id="FOTI01000003">
    <property type="protein sequence ID" value="SFL18182.1"/>
    <property type="molecule type" value="Genomic_DNA"/>
</dbReference>
<proteinExistence type="inferred from homology"/>
<organism evidence="14 15">
    <name type="scientific">Halanaerobium salsuginis</name>
    <dbReference type="NCBI Taxonomy" id="29563"/>
    <lineage>
        <taxon>Bacteria</taxon>
        <taxon>Bacillati</taxon>
        <taxon>Bacillota</taxon>
        <taxon>Clostridia</taxon>
        <taxon>Halanaerobiales</taxon>
        <taxon>Halanaerobiaceae</taxon>
        <taxon>Halanaerobium</taxon>
    </lineage>
</organism>
<dbReference type="CDD" id="cd01555">
    <property type="entry name" value="UdpNAET"/>
    <property type="match status" value="1"/>
</dbReference>
<keyword evidence="6 12" id="KW-0133">Cell shape</keyword>
<keyword evidence="5 12" id="KW-0808">Transferase</keyword>
<dbReference type="GO" id="GO:0071555">
    <property type="term" value="P:cell wall organization"/>
    <property type="evidence" value="ECO:0007669"/>
    <property type="project" value="UniProtKB-KW"/>
</dbReference>
<accession>A0A1I4FJV3</accession>
<dbReference type="GO" id="GO:0051301">
    <property type="term" value="P:cell division"/>
    <property type="evidence" value="ECO:0007669"/>
    <property type="project" value="UniProtKB-KW"/>
</dbReference>
<dbReference type="EC" id="2.5.1.7" evidence="12"/>
<dbReference type="GO" id="GO:0008760">
    <property type="term" value="F:UDP-N-acetylglucosamine 1-carboxyvinyltransferase activity"/>
    <property type="evidence" value="ECO:0007669"/>
    <property type="project" value="UniProtKB-UniRule"/>
</dbReference>
<dbReference type="NCBIfam" id="NF006873">
    <property type="entry name" value="PRK09369.1"/>
    <property type="match status" value="1"/>
</dbReference>
<dbReference type="InterPro" id="IPR001986">
    <property type="entry name" value="Enolpyruvate_Tfrase_dom"/>
</dbReference>
<dbReference type="Proteomes" id="UP000199006">
    <property type="component" value="Unassembled WGS sequence"/>
</dbReference>
<comment type="catalytic activity">
    <reaction evidence="11 12">
        <text>phosphoenolpyruvate + UDP-N-acetyl-alpha-D-glucosamine = UDP-N-acetyl-3-O-(1-carboxyvinyl)-alpha-D-glucosamine + phosphate</text>
        <dbReference type="Rhea" id="RHEA:18681"/>
        <dbReference type="ChEBI" id="CHEBI:43474"/>
        <dbReference type="ChEBI" id="CHEBI:57705"/>
        <dbReference type="ChEBI" id="CHEBI:58702"/>
        <dbReference type="ChEBI" id="CHEBI:68483"/>
        <dbReference type="EC" id="2.5.1.7"/>
    </reaction>
</comment>
<evidence type="ECO:0000256" key="6">
    <source>
        <dbReference type="ARBA" id="ARBA00022960"/>
    </source>
</evidence>
<sequence>MWAARKSSDTLILINAFMRPLKAKFGKELLEVGKYIIEGLRPLKGEIKVGGAKNAALPIIAAALLADSPGVLEDIPQLRDVNNLCKIIEEMGAKVKISNHRIEIDPRTVFKSEADHELARKLRASYYILGVMLAKEGHARTTLPGGCNIGNRPIDLHLKGFRALGAEVNLDHGVVEVKADRLKGAEIYLDYPSVGATINIMIAASRAEGKTVIENAAREPEIVDLANFLTVMGAKIKGVGTDVIKIEGVSEMHGVEHRIIPDRIEAGTYMIAAAISKGDVFIRNVLTEHVKPLIAKMHEMGIVVEENIEGVRVTGQNDFKAVDVKTLPYPGFPTDMQSQMMALLTQTDETSLIIETVWENRFMHVDELKRMGADIKIDGHSALIKPGHLTGAEVRATDLRAGAALILAGLAAEGKTEVRDIYHVERGYEDIEKKLQLVGAKINKIS</sequence>
<feature type="binding site" evidence="12">
    <location>
        <begin position="152"/>
        <end position="156"/>
    </location>
    <ligand>
        <name>UDP-N-acetyl-alpha-D-glucosamine</name>
        <dbReference type="ChEBI" id="CHEBI:57705"/>
    </ligand>
</feature>
<keyword evidence="8 12" id="KW-0131">Cell cycle</keyword>
<dbReference type="Pfam" id="PF00275">
    <property type="entry name" value="EPSP_synthase"/>
    <property type="match status" value="1"/>
</dbReference>
<dbReference type="InterPro" id="IPR013792">
    <property type="entry name" value="RNA3'P_cycl/enolpyr_Trfase_a/b"/>
</dbReference>
<dbReference type="InterPro" id="IPR005750">
    <property type="entry name" value="UDP_GlcNAc_COvinyl_MurA"/>
</dbReference>
<dbReference type="PANTHER" id="PTHR43783">
    <property type="entry name" value="UDP-N-ACETYLGLUCOSAMINE 1-CARBOXYVINYLTRANSFERASE"/>
    <property type="match status" value="1"/>
</dbReference>
<dbReference type="InterPro" id="IPR050068">
    <property type="entry name" value="MurA_subfamily"/>
</dbReference>
<dbReference type="PANTHER" id="PTHR43783:SF1">
    <property type="entry name" value="UDP-N-ACETYLGLUCOSAMINE 1-CARBOXYVINYLTRANSFERASE"/>
    <property type="match status" value="1"/>
</dbReference>
<dbReference type="GO" id="GO:0009252">
    <property type="term" value="P:peptidoglycan biosynthetic process"/>
    <property type="evidence" value="ECO:0007669"/>
    <property type="project" value="UniProtKB-UniRule"/>
</dbReference>
<keyword evidence="4 12" id="KW-0132">Cell division</keyword>
<evidence type="ECO:0000313" key="14">
    <source>
        <dbReference type="EMBL" id="SFL18182.1"/>
    </source>
</evidence>
<dbReference type="NCBIfam" id="NF009470">
    <property type="entry name" value="PRK12830.1"/>
    <property type="match status" value="1"/>
</dbReference>
<keyword evidence="15" id="KW-1185">Reference proteome</keyword>
<evidence type="ECO:0000256" key="4">
    <source>
        <dbReference type="ARBA" id="ARBA00022618"/>
    </source>
</evidence>
<evidence type="ECO:0000256" key="3">
    <source>
        <dbReference type="ARBA" id="ARBA00022490"/>
    </source>
</evidence>
<protein>
    <recommendedName>
        <fullName evidence="12">UDP-N-acetylglucosamine 1-carboxyvinyltransferase</fullName>
        <ecNumber evidence="12">2.5.1.7</ecNumber>
    </recommendedName>
    <alternativeName>
        <fullName evidence="12">Enoylpyruvate transferase</fullName>
    </alternativeName>
    <alternativeName>
        <fullName evidence="12">UDP-N-acetylglucosamine enolpyruvyl transferase</fullName>
        <shortName evidence="12">EPT</shortName>
    </alternativeName>
</protein>
<comment type="function">
    <text evidence="12">Cell wall formation. Adds enolpyruvyl to UDP-N-acetylglucosamine.</text>
</comment>
<dbReference type="GO" id="GO:0008360">
    <property type="term" value="P:regulation of cell shape"/>
    <property type="evidence" value="ECO:0007669"/>
    <property type="project" value="UniProtKB-KW"/>
</dbReference>
<evidence type="ECO:0000256" key="2">
    <source>
        <dbReference type="ARBA" id="ARBA00004752"/>
    </source>
</evidence>
<dbReference type="SUPFAM" id="SSF55205">
    <property type="entry name" value="EPT/RTPC-like"/>
    <property type="match status" value="1"/>
</dbReference>
<evidence type="ECO:0000259" key="13">
    <source>
        <dbReference type="Pfam" id="PF00275"/>
    </source>
</evidence>
<evidence type="ECO:0000313" key="15">
    <source>
        <dbReference type="Proteomes" id="UP000199006"/>
    </source>
</evidence>
<feature type="modified residue" description="2-(S-cysteinyl)pyruvic acid O-phosphothioketal" evidence="12">
    <location>
        <position position="147"/>
    </location>
</feature>
<feature type="active site" description="Proton donor" evidence="12">
    <location>
        <position position="147"/>
    </location>
</feature>
<evidence type="ECO:0000256" key="8">
    <source>
        <dbReference type="ARBA" id="ARBA00023306"/>
    </source>
</evidence>
<keyword evidence="3 12" id="KW-0963">Cytoplasm</keyword>
<dbReference type="UniPathway" id="UPA00219"/>
<dbReference type="AlphaFoldDB" id="A0A1I4FJV3"/>
<dbReference type="GO" id="GO:0019277">
    <property type="term" value="P:UDP-N-acetylgalactosamine biosynthetic process"/>
    <property type="evidence" value="ECO:0007669"/>
    <property type="project" value="InterPro"/>
</dbReference>
<dbReference type="NCBIfam" id="TIGR01072">
    <property type="entry name" value="murA"/>
    <property type="match status" value="1"/>
</dbReference>
<comment type="pathway">
    <text evidence="2 12">Cell wall biogenesis; peptidoglycan biosynthesis.</text>
</comment>
<evidence type="ECO:0000256" key="12">
    <source>
        <dbReference type="HAMAP-Rule" id="MF_00111"/>
    </source>
</evidence>
<evidence type="ECO:0000256" key="5">
    <source>
        <dbReference type="ARBA" id="ARBA00022679"/>
    </source>
</evidence>
<comment type="subcellular location">
    <subcellularLocation>
        <location evidence="1 12">Cytoplasm</location>
    </subcellularLocation>
</comment>